<dbReference type="SUPFAM" id="SSF53686">
    <property type="entry name" value="Tryptophan synthase beta subunit-like PLP-dependent enzymes"/>
    <property type="match status" value="1"/>
</dbReference>
<reference evidence="5" key="1">
    <citation type="submission" date="2009-09" db="EMBL/GenBank/DDBJ databases">
        <title>The complete chromosome of Sebaldella termitidis ATCC 33386.</title>
        <authorList>
            <consortium name="US DOE Joint Genome Institute (JGI-PGF)"/>
            <person name="Lucas S."/>
            <person name="Copeland A."/>
            <person name="Lapidus A."/>
            <person name="Glavina del Rio T."/>
            <person name="Dalin E."/>
            <person name="Tice H."/>
            <person name="Bruce D."/>
            <person name="Goodwin L."/>
            <person name="Pitluck S."/>
            <person name="Kyrpides N."/>
            <person name="Mavromatis K."/>
            <person name="Ivanova N."/>
            <person name="Mikhailova N."/>
            <person name="Sims D."/>
            <person name="Meincke L."/>
            <person name="Brettin T."/>
            <person name="Detter J.C."/>
            <person name="Han C."/>
            <person name="Larimer F."/>
            <person name="Land M."/>
            <person name="Hauser L."/>
            <person name="Markowitz V."/>
            <person name="Cheng J.F."/>
            <person name="Hugenholtz P."/>
            <person name="Woyke T."/>
            <person name="Wu D."/>
            <person name="Eisen J.A."/>
        </authorList>
    </citation>
    <scope>NUCLEOTIDE SEQUENCE [LARGE SCALE GENOMIC DNA]</scope>
    <source>
        <strain evidence="5">ATCC 33386 / NCTC 11300</strain>
    </source>
</reference>
<dbReference type="EMBL" id="CP001739">
    <property type="protein sequence ID" value="ACZ08520.1"/>
    <property type="molecule type" value="Genomic_DNA"/>
</dbReference>
<dbReference type="Proteomes" id="UP000000845">
    <property type="component" value="Chromosome"/>
</dbReference>
<evidence type="ECO:0000259" key="3">
    <source>
        <dbReference type="Pfam" id="PF00291"/>
    </source>
</evidence>
<evidence type="ECO:0000313" key="4">
    <source>
        <dbReference type="EMBL" id="ACZ08520.1"/>
    </source>
</evidence>
<dbReference type="HOGENOM" id="CLU_021802_8_0_0"/>
<dbReference type="InterPro" id="IPR019871">
    <property type="entry name" value="DiNH2propionate_NH3-lyase_sub"/>
</dbReference>
<evidence type="ECO:0000256" key="2">
    <source>
        <dbReference type="ARBA" id="ARBA00022898"/>
    </source>
</evidence>
<evidence type="ECO:0000313" key="5">
    <source>
        <dbReference type="Proteomes" id="UP000000845"/>
    </source>
</evidence>
<dbReference type="CDD" id="cd00640">
    <property type="entry name" value="Trp-synth-beta_II"/>
    <property type="match status" value="1"/>
</dbReference>
<dbReference type="NCBIfam" id="TIGR01747">
    <property type="entry name" value="diampropi_NH3ly"/>
    <property type="match status" value="1"/>
</dbReference>
<feature type="domain" description="Tryptophan synthase beta chain-like PALP" evidence="3">
    <location>
        <begin position="40"/>
        <end position="358"/>
    </location>
</feature>
<accession>D1AID6</accession>
<proteinExistence type="predicted"/>
<dbReference type="Gene3D" id="3.40.50.1100">
    <property type="match status" value="3"/>
</dbReference>
<organism evidence="4 5">
    <name type="scientific">Sebaldella termitidis (strain ATCC 33386 / NCTC 11300)</name>
    <dbReference type="NCBI Taxonomy" id="526218"/>
    <lineage>
        <taxon>Bacteria</taxon>
        <taxon>Fusobacteriati</taxon>
        <taxon>Fusobacteriota</taxon>
        <taxon>Fusobacteriia</taxon>
        <taxon>Fusobacteriales</taxon>
        <taxon>Leptotrichiaceae</taxon>
        <taxon>Sebaldella</taxon>
    </lineage>
</organism>
<dbReference type="Pfam" id="PF00291">
    <property type="entry name" value="PALP"/>
    <property type="match status" value="1"/>
</dbReference>
<gene>
    <name evidence="4" type="ordered locus">Sterm_1662</name>
</gene>
<dbReference type="NCBIfam" id="NF006058">
    <property type="entry name" value="PRK08206.1"/>
    <property type="match status" value="1"/>
</dbReference>
<dbReference type="STRING" id="526218.Sterm_1662"/>
<sequence length="405" mass="44486">MEEIRWRMNTMPKSNKEESIKILGEEEIIKVKNFHQSFPQYEETPLADLKNLSKELGVGGIYVKDESYRFGLNAFKVLGGSFAMAKYLAEKLGKDISELDYNKLISDETKKQLGDITFYTATDGNHGRGVAWTANRLKQKSVVYMPKGSSQIRLDNIKAEGSDASITDMNYDDAVRLAAKNAEATNGVVVQDTAWEGYEDIPVWIMQGYGTMALEALEQLKKAGVDRPTHIFIQAGVGSLAAAVQGFFASVFKDNVPVTVVVEPDLANCYYESAVQNDGKPVNVGGDMQTIMAGLACGEPNIIGFEILKNYASAFLSCPDYVAAKGMRMLGAPMKGDKQVTSGESGAVTLGVVALLMKDERYKELREKLNLNKDSKILLFSTEGDTDPDKYKSIVWDGDVPSIDL</sequence>
<dbReference type="NCBIfam" id="TIGR03528">
    <property type="entry name" value="2_3_DAP_am_ly"/>
    <property type="match status" value="1"/>
</dbReference>
<dbReference type="InterPro" id="IPR010081">
    <property type="entry name" value="DiNH2opropionate_NH3_lyase"/>
</dbReference>
<dbReference type="GO" id="GO:0008838">
    <property type="term" value="F:diaminopropionate ammonia-lyase activity"/>
    <property type="evidence" value="ECO:0007669"/>
    <property type="project" value="InterPro"/>
</dbReference>
<dbReference type="AlphaFoldDB" id="D1AID6"/>
<dbReference type="PANTHER" id="PTHR42937">
    <property type="match status" value="1"/>
</dbReference>
<protein>
    <submittedName>
        <fullName evidence="4">Diaminopropionate ammonia-lyase</fullName>
    </submittedName>
</protein>
<dbReference type="GO" id="GO:0030170">
    <property type="term" value="F:pyridoxal phosphate binding"/>
    <property type="evidence" value="ECO:0007669"/>
    <property type="project" value="InterPro"/>
</dbReference>
<keyword evidence="2" id="KW-0663">Pyridoxal phosphate</keyword>
<keyword evidence="5" id="KW-1185">Reference proteome</keyword>
<dbReference type="KEGG" id="str:Sterm_1662"/>
<evidence type="ECO:0000256" key="1">
    <source>
        <dbReference type="ARBA" id="ARBA00001933"/>
    </source>
</evidence>
<dbReference type="InterPro" id="IPR001926">
    <property type="entry name" value="TrpB-like_PALP"/>
</dbReference>
<dbReference type="RefSeq" id="WP_012861116.1">
    <property type="nucleotide sequence ID" value="NC_013517.1"/>
</dbReference>
<dbReference type="eggNOG" id="COG1171">
    <property type="taxonomic scope" value="Bacteria"/>
</dbReference>
<name>D1AID6_SEBTE</name>
<dbReference type="PANTHER" id="PTHR42937:SF1">
    <property type="entry name" value="DIAMINOPROPIONATE AMMONIA-LYASE"/>
    <property type="match status" value="1"/>
</dbReference>
<reference evidence="4 5" key="2">
    <citation type="journal article" date="2010" name="Stand. Genomic Sci.">
        <title>Complete genome sequence of Sebaldella termitidis type strain (NCTC 11300).</title>
        <authorList>
            <person name="Harmon-Smith M."/>
            <person name="Celia L."/>
            <person name="Chertkov O."/>
            <person name="Lapidus A."/>
            <person name="Copeland A."/>
            <person name="Glavina Del Rio T."/>
            <person name="Nolan M."/>
            <person name="Lucas S."/>
            <person name="Tice H."/>
            <person name="Cheng J.F."/>
            <person name="Han C."/>
            <person name="Detter J.C."/>
            <person name="Bruce D."/>
            <person name="Goodwin L."/>
            <person name="Pitluck S."/>
            <person name="Pati A."/>
            <person name="Liolios K."/>
            <person name="Ivanova N."/>
            <person name="Mavromatis K."/>
            <person name="Mikhailova N."/>
            <person name="Chen A."/>
            <person name="Palaniappan K."/>
            <person name="Land M."/>
            <person name="Hauser L."/>
            <person name="Chang Y.J."/>
            <person name="Jeffries C.D."/>
            <person name="Brettin T."/>
            <person name="Goker M."/>
            <person name="Beck B."/>
            <person name="Bristow J."/>
            <person name="Eisen J.A."/>
            <person name="Markowitz V."/>
            <person name="Hugenholtz P."/>
            <person name="Kyrpides N.C."/>
            <person name="Klenk H.P."/>
            <person name="Chen F."/>
        </authorList>
    </citation>
    <scope>NUCLEOTIDE SEQUENCE [LARGE SCALE GENOMIC DNA]</scope>
    <source>
        <strain evidence="5">ATCC 33386 / NCTC 11300</strain>
    </source>
</reference>
<dbReference type="InterPro" id="IPR036052">
    <property type="entry name" value="TrpB-like_PALP_sf"/>
</dbReference>
<comment type="cofactor">
    <cofactor evidence="1">
        <name>pyridoxal 5'-phosphate</name>
        <dbReference type="ChEBI" id="CHEBI:597326"/>
    </cofactor>
</comment>